<dbReference type="InterPro" id="IPR004089">
    <property type="entry name" value="MCPsignal_dom"/>
</dbReference>
<evidence type="ECO:0000256" key="2">
    <source>
        <dbReference type="PROSITE-ProRule" id="PRU00284"/>
    </source>
</evidence>
<name>A0ABW2UYK2_9BACI</name>
<dbReference type="InterPro" id="IPR029151">
    <property type="entry name" value="Sensor-like_sf"/>
</dbReference>
<dbReference type="Proteomes" id="UP001596620">
    <property type="component" value="Unassembled WGS sequence"/>
</dbReference>
<accession>A0ABW2UYK2</accession>
<gene>
    <name evidence="4" type="ORF">ACFQU8_11165</name>
</gene>
<proteinExistence type="predicted"/>
<reference evidence="5" key="1">
    <citation type="journal article" date="2019" name="Int. J. Syst. Evol. Microbiol.">
        <title>The Global Catalogue of Microorganisms (GCM) 10K type strain sequencing project: providing services to taxonomists for standard genome sequencing and annotation.</title>
        <authorList>
            <consortium name="The Broad Institute Genomics Platform"/>
            <consortium name="The Broad Institute Genome Sequencing Center for Infectious Disease"/>
            <person name="Wu L."/>
            <person name="Ma J."/>
        </authorList>
    </citation>
    <scope>NUCLEOTIDE SEQUENCE [LARGE SCALE GENOMIC DNA]</scope>
    <source>
        <strain evidence="5">JCM 30234</strain>
    </source>
</reference>
<sequence>MYDTTTDAQSEQTILDAFIKAGPLLNQLTQDDITVGIYDTEKLIINYPGNTFSLNVNPGDPLADGDVITHAIKENKPKTEIVPKELFGFPLIARAVPVHDEQGTIVGGIGIGTSLEEANKLHEVAENLSASVEESAASVEEITSSISELADQVTGISSQMTQVNDSTNKIGDISKVVKGISEQTNLLGLNASIEAARAGEYGNGFNVVAEEIRKLASNSKENVTEIDKGTQEIQNLIKELDNAFSNVHEMSDSQAAAIQEISSTIQEISSNAQDLAKMAEKQLQTDRNSQ</sequence>
<dbReference type="PROSITE" id="PS50111">
    <property type="entry name" value="CHEMOTAXIS_TRANSDUC_2"/>
    <property type="match status" value="1"/>
</dbReference>
<dbReference type="RefSeq" id="WP_382359993.1">
    <property type="nucleotide sequence ID" value="NZ_JBHTGR010000055.1"/>
</dbReference>
<dbReference type="PANTHER" id="PTHR32089:SF112">
    <property type="entry name" value="LYSOZYME-LIKE PROTEIN-RELATED"/>
    <property type="match status" value="1"/>
</dbReference>
<dbReference type="Pfam" id="PF00015">
    <property type="entry name" value="MCPsignal"/>
    <property type="match status" value="1"/>
</dbReference>
<dbReference type="PANTHER" id="PTHR32089">
    <property type="entry name" value="METHYL-ACCEPTING CHEMOTAXIS PROTEIN MCPB"/>
    <property type="match status" value="1"/>
</dbReference>
<dbReference type="EMBL" id="JBHTGR010000055">
    <property type="protein sequence ID" value="MFC7747745.1"/>
    <property type="molecule type" value="Genomic_DNA"/>
</dbReference>
<organism evidence="4 5">
    <name type="scientific">Lentibacillus kimchii</name>
    <dbReference type="NCBI Taxonomy" id="1542911"/>
    <lineage>
        <taxon>Bacteria</taxon>
        <taxon>Bacillati</taxon>
        <taxon>Bacillota</taxon>
        <taxon>Bacilli</taxon>
        <taxon>Bacillales</taxon>
        <taxon>Bacillaceae</taxon>
        <taxon>Lentibacillus</taxon>
    </lineage>
</organism>
<comment type="caution">
    <text evidence="4">The sequence shown here is derived from an EMBL/GenBank/DDBJ whole genome shotgun (WGS) entry which is preliminary data.</text>
</comment>
<dbReference type="SMART" id="SM00283">
    <property type="entry name" value="MA"/>
    <property type="match status" value="1"/>
</dbReference>
<dbReference type="SUPFAM" id="SSF58104">
    <property type="entry name" value="Methyl-accepting chemotaxis protein (MCP) signaling domain"/>
    <property type="match status" value="1"/>
</dbReference>
<evidence type="ECO:0000313" key="5">
    <source>
        <dbReference type="Proteomes" id="UP001596620"/>
    </source>
</evidence>
<evidence type="ECO:0000259" key="3">
    <source>
        <dbReference type="PROSITE" id="PS50111"/>
    </source>
</evidence>
<dbReference type="Gene3D" id="1.10.287.950">
    <property type="entry name" value="Methyl-accepting chemotaxis protein"/>
    <property type="match status" value="1"/>
</dbReference>
<evidence type="ECO:0000313" key="4">
    <source>
        <dbReference type="EMBL" id="MFC7747745.1"/>
    </source>
</evidence>
<protein>
    <submittedName>
        <fullName evidence="4">Methyl-accepting chemotaxis protein</fullName>
    </submittedName>
</protein>
<feature type="domain" description="Methyl-accepting transducer" evidence="3">
    <location>
        <begin position="116"/>
        <end position="290"/>
    </location>
</feature>
<keyword evidence="5" id="KW-1185">Reference proteome</keyword>
<evidence type="ECO:0000256" key="1">
    <source>
        <dbReference type="ARBA" id="ARBA00023224"/>
    </source>
</evidence>
<dbReference type="SUPFAM" id="SSF103190">
    <property type="entry name" value="Sensory domain-like"/>
    <property type="match status" value="1"/>
</dbReference>
<keyword evidence="1 2" id="KW-0807">Transducer</keyword>